<gene>
    <name evidence="5" type="ORF">CHGG_04483</name>
</gene>
<dbReference type="InterPro" id="IPR016292">
    <property type="entry name" value="Epoxide_hydrolase"/>
</dbReference>
<dbReference type="GeneID" id="4391798"/>
<accession>Q2H163</accession>
<protein>
    <recommendedName>
        <fullName evidence="4">Epoxide hydrolase N-terminal domain-containing protein</fullName>
    </recommendedName>
</protein>
<dbReference type="eggNOG" id="KOG2565">
    <property type="taxonomic scope" value="Eukaryota"/>
</dbReference>
<proteinExistence type="inferred from homology"/>
<dbReference type="OrthoDB" id="7130006at2759"/>
<evidence type="ECO:0000259" key="4">
    <source>
        <dbReference type="Pfam" id="PF06441"/>
    </source>
</evidence>
<dbReference type="GO" id="GO:0097176">
    <property type="term" value="P:epoxide metabolic process"/>
    <property type="evidence" value="ECO:0007669"/>
    <property type="project" value="TreeGrafter"/>
</dbReference>
<dbReference type="EMBL" id="CH408032">
    <property type="protein sequence ID" value="EAQ87864.1"/>
    <property type="molecule type" value="Genomic_DNA"/>
</dbReference>
<dbReference type="InterPro" id="IPR029058">
    <property type="entry name" value="AB_hydrolase_fold"/>
</dbReference>
<dbReference type="HOGENOM" id="CLU_019414_0_0_1"/>
<sequence length="384" mass="41648">MSLCAFGTVPPGALATPVPFRLSVSVAQQEKLVKLVRQAEIAVPSYYNTHTDASNTSSLGLSRDWLVDAQDAWTSGEYSWAAEQKRLNRFPQFRINITTSTTTTASNPGSDSSSNGDGADSESETFDLHFAALFSRNASATPVVLMHGWPGSWIEFGPVLDRLAARYTPDTLPYHVVVPSLPDYGLSTRRGELQRALTMEGAAGAIDGLMGALGFGAGYVAQGGDVGAIVGQVLCAKFEACKALHLNLYFMSADDAAAVAGLPVTPAEQVQLGRAAIWGSVGTAMGEKFIEWSDNRFPLPLNTILSLTSFYWFTNSFGRGLWAYSFAVNRIPVPFSLTKPFGYSSYPIEVSAFPRAWAEHLYPNLVLYKTHDKASRSQRDEVFT</sequence>
<evidence type="ECO:0000256" key="1">
    <source>
        <dbReference type="ARBA" id="ARBA00010088"/>
    </source>
</evidence>
<dbReference type="PANTHER" id="PTHR21661">
    <property type="entry name" value="EPOXIDE HYDROLASE 1-RELATED"/>
    <property type="match status" value="1"/>
</dbReference>
<evidence type="ECO:0000256" key="2">
    <source>
        <dbReference type="ARBA" id="ARBA00022801"/>
    </source>
</evidence>
<dbReference type="Proteomes" id="UP000001056">
    <property type="component" value="Unassembled WGS sequence"/>
</dbReference>
<name>Q2H163_CHAGB</name>
<keyword evidence="6" id="KW-1185">Reference proteome</keyword>
<dbReference type="AlphaFoldDB" id="Q2H163"/>
<evidence type="ECO:0000256" key="3">
    <source>
        <dbReference type="SAM" id="MobiDB-lite"/>
    </source>
</evidence>
<dbReference type="SUPFAM" id="SSF53474">
    <property type="entry name" value="alpha/beta-Hydrolases"/>
    <property type="match status" value="1"/>
</dbReference>
<feature type="region of interest" description="Disordered" evidence="3">
    <location>
        <begin position="99"/>
        <end position="122"/>
    </location>
</feature>
<dbReference type="PANTHER" id="PTHR21661:SF39">
    <property type="entry name" value="HYDROLASE, PUTATIVE (AFU_ORTHOLOGUE AFUA_3G08960)-RELATED"/>
    <property type="match status" value="1"/>
</dbReference>
<feature type="compositionally biased region" description="Low complexity" evidence="3">
    <location>
        <begin position="99"/>
        <end position="118"/>
    </location>
</feature>
<dbReference type="GO" id="GO:0004301">
    <property type="term" value="F:epoxide hydrolase activity"/>
    <property type="evidence" value="ECO:0007669"/>
    <property type="project" value="TreeGrafter"/>
</dbReference>
<dbReference type="STRING" id="306901.Q2H163"/>
<dbReference type="Pfam" id="PF06441">
    <property type="entry name" value="EHN"/>
    <property type="match status" value="1"/>
</dbReference>
<dbReference type="OMA" id="MEMPSML"/>
<keyword evidence="2" id="KW-0378">Hydrolase</keyword>
<dbReference type="Gene3D" id="3.40.50.1820">
    <property type="entry name" value="alpha/beta hydrolase"/>
    <property type="match status" value="1"/>
</dbReference>
<dbReference type="PIRSF" id="PIRSF001112">
    <property type="entry name" value="Epoxide_hydrolase"/>
    <property type="match status" value="1"/>
</dbReference>
<dbReference type="RefSeq" id="XP_001223697.1">
    <property type="nucleotide sequence ID" value="XM_001223696.1"/>
</dbReference>
<organism evidence="5 6">
    <name type="scientific">Chaetomium globosum (strain ATCC 6205 / CBS 148.51 / DSM 1962 / NBRC 6347 / NRRL 1970)</name>
    <name type="common">Soil fungus</name>
    <dbReference type="NCBI Taxonomy" id="306901"/>
    <lineage>
        <taxon>Eukaryota</taxon>
        <taxon>Fungi</taxon>
        <taxon>Dikarya</taxon>
        <taxon>Ascomycota</taxon>
        <taxon>Pezizomycotina</taxon>
        <taxon>Sordariomycetes</taxon>
        <taxon>Sordariomycetidae</taxon>
        <taxon>Sordariales</taxon>
        <taxon>Chaetomiaceae</taxon>
        <taxon>Chaetomium</taxon>
    </lineage>
</organism>
<feature type="domain" description="Epoxide hydrolase N-terminal" evidence="4">
    <location>
        <begin position="18"/>
        <end position="156"/>
    </location>
</feature>
<dbReference type="InParanoid" id="Q2H163"/>
<reference evidence="6" key="1">
    <citation type="journal article" date="2015" name="Genome Announc.">
        <title>Draft genome sequence of the cellulolytic fungus Chaetomium globosum.</title>
        <authorList>
            <person name="Cuomo C.A."/>
            <person name="Untereiner W.A."/>
            <person name="Ma L.-J."/>
            <person name="Grabherr M."/>
            <person name="Birren B.W."/>
        </authorList>
    </citation>
    <scope>NUCLEOTIDE SEQUENCE [LARGE SCALE GENOMIC DNA]</scope>
    <source>
        <strain evidence="6">ATCC 6205 / CBS 148.51 / DSM 1962 / NBRC 6347 / NRRL 1970</strain>
    </source>
</reference>
<evidence type="ECO:0000313" key="6">
    <source>
        <dbReference type="Proteomes" id="UP000001056"/>
    </source>
</evidence>
<dbReference type="VEuPathDB" id="FungiDB:CHGG_04483"/>
<evidence type="ECO:0000313" key="5">
    <source>
        <dbReference type="EMBL" id="EAQ87864.1"/>
    </source>
</evidence>
<dbReference type="InterPro" id="IPR010497">
    <property type="entry name" value="Epoxide_hydro_N"/>
</dbReference>
<dbReference type="PRINTS" id="PR00412">
    <property type="entry name" value="EPOXHYDRLASE"/>
</dbReference>
<dbReference type="InterPro" id="IPR000639">
    <property type="entry name" value="Epox_hydrolase-like"/>
</dbReference>
<comment type="similarity">
    <text evidence="1">Belongs to the peptidase S33 family.</text>
</comment>